<feature type="modified residue" description="4-aspartylphosphate" evidence="4">
    <location>
        <position position="52"/>
    </location>
</feature>
<evidence type="ECO:0000256" key="4">
    <source>
        <dbReference type="PROSITE-ProRule" id="PRU00169"/>
    </source>
</evidence>
<dbReference type="InterPro" id="IPR000792">
    <property type="entry name" value="Tscrpt_reg_LuxR_C"/>
</dbReference>
<dbReference type="CDD" id="cd06170">
    <property type="entry name" value="LuxR_C_like"/>
    <property type="match status" value="1"/>
</dbReference>
<evidence type="ECO:0000259" key="5">
    <source>
        <dbReference type="PROSITE" id="PS50043"/>
    </source>
</evidence>
<dbReference type="SMART" id="SM00421">
    <property type="entry name" value="HTH_LUXR"/>
    <property type="match status" value="1"/>
</dbReference>
<feature type="domain" description="HTH luxR-type" evidence="5">
    <location>
        <begin position="125"/>
        <end position="190"/>
    </location>
</feature>
<dbReference type="Gene3D" id="1.10.10.10">
    <property type="entry name" value="Winged helix-like DNA-binding domain superfamily/Winged helix DNA-binding domain"/>
    <property type="match status" value="1"/>
</dbReference>
<name>A0ABN2EHP7_9ACTN</name>
<gene>
    <name evidence="7" type="ORF">GCM10009742_66070</name>
</gene>
<dbReference type="InterPro" id="IPR016032">
    <property type="entry name" value="Sig_transdc_resp-reg_C-effctor"/>
</dbReference>
<evidence type="ECO:0000256" key="3">
    <source>
        <dbReference type="ARBA" id="ARBA00023163"/>
    </source>
</evidence>
<dbReference type="InterPro" id="IPR011006">
    <property type="entry name" value="CheY-like_superfamily"/>
</dbReference>
<evidence type="ECO:0000313" key="8">
    <source>
        <dbReference type="Proteomes" id="UP001500190"/>
    </source>
</evidence>
<dbReference type="InterPro" id="IPR036388">
    <property type="entry name" value="WH-like_DNA-bd_sf"/>
</dbReference>
<keyword evidence="1" id="KW-0805">Transcription regulation</keyword>
<dbReference type="SUPFAM" id="SSF52172">
    <property type="entry name" value="CheY-like"/>
    <property type="match status" value="1"/>
</dbReference>
<dbReference type="PRINTS" id="PR00038">
    <property type="entry name" value="HTHLUXR"/>
</dbReference>
<comment type="caution">
    <text evidence="7">The sequence shown here is derived from an EMBL/GenBank/DDBJ whole genome shotgun (WGS) entry which is preliminary data.</text>
</comment>
<dbReference type="SUPFAM" id="SSF46894">
    <property type="entry name" value="C-terminal effector domain of the bipartite response regulators"/>
    <property type="match status" value="1"/>
</dbReference>
<dbReference type="InterPro" id="IPR001789">
    <property type="entry name" value="Sig_transdc_resp-reg_receiver"/>
</dbReference>
<sequence>MKLAICDGQRLFATVLAAAFAQHGHEVVLSTDDARQLLAEADRAQPQLFVLDSPETAERLRDPGAYVVLLADPQDENAWDAYDRGTVDAVVSKSCPLQTLVDAVESVAEGNHVTAGRPASERRRRAAVVEPLTSRELEVLRLVVQGYSTQWIADRLGVSRHTVRTHVQQVLRKLGVHARGKIARAAASAGLVDVQELVADGHQ</sequence>
<reference evidence="7 8" key="1">
    <citation type="journal article" date="2019" name="Int. J. Syst. Evol. Microbiol.">
        <title>The Global Catalogue of Microorganisms (GCM) 10K type strain sequencing project: providing services to taxonomists for standard genome sequencing and annotation.</title>
        <authorList>
            <consortium name="The Broad Institute Genomics Platform"/>
            <consortium name="The Broad Institute Genome Sequencing Center for Infectious Disease"/>
            <person name="Wu L."/>
            <person name="Ma J."/>
        </authorList>
    </citation>
    <scope>NUCLEOTIDE SEQUENCE [LARGE SCALE GENOMIC DNA]</scope>
    <source>
        <strain evidence="7 8">JCM 14304</strain>
    </source>
</reference>
<evidence type="ECO:0000259" key="6">
    <source>
        <dbReference type="PROSITE" id="PS50110"/>
    </source>
</evidence>
<dbReference type="PROSITE" id="PS50110">
    <property type="entry name" value="RESPONSE_REGULATORY"/>
    <property type="match status" value="1"/>
</dbReference>
<keyword evidence="4" id="KW-0597">Phosphoprotein</keyword>
<dbReference type="EMBL" id="BAAAND010000012">
    <property type="protein sequence ID" value="GAA1607115.1"/>
    <property type="molecule type" value="Genomic_DNA"/>
</dbReference>
<dbReference type="Gene3D" id="3.40.50.2300">
    <property type="match status" value="1"/>
</dbReference>
<dbReference type="PANTHER" id="PTHR44688">
    <property type="entry name" value="DNA-BINDING TRANSCRIPTIONAL ACTIVATOR DEVR_DOSR"/>
    <property type="match status" value="1"/>
</dbReference>
<keyword evidence="8" id="KW-1185">Reference proteome</keyword>
<evidence type="ECO:0000256" key="1">
    <source>
        <dbReference type="ARBA" id="ARBA00023015"/>
    </source>
</evidence>
<dbReference type="Pfam" id="PF00196">
    <property type="entry name" value="GerE"/>
    <property type="match status" value="1"/>
</dbReference>
<proteinExistence type="predicted"/>
<dbReference type="PANTHER" id="PTHR44688:SF16">
    <property type="entry name" value="DNA-BINDING TRANSCRIPTIONAL ACTIVATOR DEVR_DOSR"/>
    <property type="match status" value="1"/>
</dbReference>
<evidence type="ECO:0000256" key="2">
    <source>
        <dbReference type="ARBA" id="ARBA00023125"/>
    </source>
</evidence>
<accession>A0ABN2EHP7</accession>
<protein>
    <submittedName>
        <fullName evidence="7">Response regulator transcription factor</fullName>
    </submittedName>
</protein>
<dbReference type="RefSeq" id="WP_344198570.1">
    <property type="nucleotide sequence ID" value="NZ_BAAAND010000012.1"/>
</dbReference>
<organism evidence="7 8">
    <name type="scientific">Kribbella karoonensis</name>
    <dbReference type="NCBI Taxonomy" id="324851"/>
    <lineage>
        <taxon>Bacteria</taxon>
        <taxon>Bacillati</taxon>
        <taxon>Actinomycetota</taxon>
        <taxon>Actinomycetes</taxon>
        <taxon>Propionibacteriales</taxon>
        <taxon>Kribbellaceae</taxon>
        <taxon>Kribbella</taxon>
    </lineage>
</organism>
<keyword evidence="3" id="KW-0804">Transcription</keyword>
<evidence type="ECO:0000313" key="7">
    <source>
        <dbReference type="EMBL" id="GAA1607115.1"/>
    </source>
</evidence>
<dbReference type="Proteomes" id="UP001500190">
    <property type="component" value="Unassembled WGS sequence"/>
</dbReference>
<keyword evidence="2" id="KW-0238">DNA-binding</keyword>
<dbReference type="PROSITE" id="PS50043">
    <property type="entry name" value="HTH_LUXR_2"/>
    <property type="match status" value="1"/>
</dbReference>
<feature type="domain" description="Response regulatory" evidence="6">
    <location>
        <begin position="2"/>
        <end position="108"/>
    </location>
</feature>